<sequence>MWDLKTLRINAGVEQSVTSVGIDQSIEHGRGSDNIKLRRSGRVRTTCYYKGFKYTRAWASWQKIVYRCSKYRTGCRGKMKFRISSMGYTCVHTHTCQNTTVASTLINVKAEMRAQADLLAIEHELRNRFYADDIPDVVQGLTEAQVVRRVHHGRNQNYFRNVHGLVDIPPLSLTLEDAVSFFQFHYTTLNREDLNKPRRNLGWAHPALVALQRCVPTGYAQCVVFMVHDRVSGVFVPAFYILTTLCDFESGLMNALQTQFPNAIILGCLVHMIQALRRAMKRYAIPDEECQIAMTRGVLDTLTVMEHEHVKLRCAVAGLTYSTEKWGRFWDYFVRTWLGQYTIKVWNVFGLNNELIARTNNPLERFNCELNSRFPAPHPSMATFVTVIKALSSEYPTYLEDVHAVFNENELSYQCLSTFLTTLIVT</sequence>
<dbReference type="Proteomes" id="UP000237271">
    <property type="component" value="Unassembled WGS sequence"/>
</dbReference>
<dbReference type="EMBL" id="NCKW01015513">
    <property type="protein sequence ID" value="POM62695.1"/>
    <property type="molecule type" value="Genomic_DNA"/>
</dbReference>
<dbReference type="OrthoDB" id="112883at2759"/>
<gene>
    <name evidence="1" type="ORF">PHPALM_28116</name>
</gene>
<reference evidence="1 2" key="1">
    <citation type="journal article" date="2017" name="Genome Biol. Evol.">
        <title>Phytophthora megakarya and P. palmivora, closely related causal agents of cacao black pod rot, underwent increases in genome sizes and gene numbers by different mechanisms.</title>
        <authorList>
            <person name="Ali S.S."/>
            <person name="Shao J."/>
            <person name="Lary D.J."/>
            <person name="Kronmiller B."/>
            <person name="Shen D."/>
            <person name="Strem M.D."/>
            <person name="Amoako-Attah I."/>
            <person name="Akrofi A.Y."/>
            <person name="Begoude B.A."/>
            <person name="Ten Hoopen G.M."/>
            <person name="Coulibaly K."/>
            <person name="Kebe B.I."/>
            <person name="Melnick R.L."/>
            <person name="Guiltinan M.J."/>
            <person name="Tyler B.M."/>
            <person name="Meinhardt L.W."/>
            <person name="Bailey B.A."/>
        </authorList>
    </citation>
    <scope>NUCLEOTIDE SEQUENCE [LARGE SCALE GENOMIC DNA]</scope>
    <source>
        <strain evidence="2">sbr112.9</strain>
    </source>
</reference>
<proteinExistence type="predicted"/>
<comment type="caution">
    <text evidence="1">The sequence shown here is derived from an EMBL/GenBank/DDBJ whole genome shotgun (WGS) entry which is preliminary data.</text>
</comment>
<evidence type="ECO:0000313" key="1">
    <source>
        <dbReference type="EMBL" id="POM62695.1"/>
    </source>
</evidence>
<evidence type="ECO:0008006" key="3">
    <source>
        <dbReference type="Google" id="ProtNLM"/>
    </source>
</evidence>
<name>A0A2P4XAY2_9STRA</name>
<evidence type="ECO:0000313" key="2">
    <source>
        <dbReference type="Proteomes" id="UP000237271"/>
    </source>
</evidence>
<dbReference type="AlphaFoldDB" id="A0A2P4XAY2"/>
<accession>A0A2P4XAY2</accession>
<protein>
    <recommendedName>
        <fullName evidence="3">FLYWCH-type domain-containing protein</fullName>
    </recommendedName>
</protein>
<organism evidence="1 2">
    <name type="scientific">Phytophthora palmivora</name>
    <dbReference type="NCBI Taxonomy" id="4796"/>
    <lineage>
        <taxon>Eukaryota</taxon>
        <taxon>Sar</taxon>
        <taxon>Stramenopiles</taxon>
        <taxon>Oomycota</taxon>
        <taxon>Peronosporomycetes</taxon>
        <taxon>Peronosporales</taxon>
        <taxon>Peronosporaceae</taxon>
        <taxon>Phytophthora</taxon>
    </lineage>
</organism>
<keyword evidence="2" id="KW-1185">Reference proteome</keyword>